<reference evidence="4" key="1">
    <citation type="submission" date="2021-01" db="EMBL/GenBank/DDBJ databases">
        <authorList>
            <person name="Kaushik A."/>
        </authorList>
    </citation>
    <scope>NUCLEOTIDE SEQUENCE</scope>
    <source>
        <strain evidence="4">AG4-R118</strain>
    </source>
</reference>
<evidence type="ECO:0000313" key="5">
    <source>
        <dbReference type="Proteomes" id="UP000663888"/>
    </source>
</evidence>
<evidence type="ECO:0000256" key="2">
    <source>
        <dbReference type="SAM" id="MobiDB-lite"/>
    </source>
</evidence>
<feature type="compositionally biased region" description="Pro residues" evidence="2">
    <location>
        <begin position="303"/>
        <end position="325"/>
    </location>
</feature>
<feature type="compositionally biased region" description="Low complexity" evidence="2">
    <location>
        <begin position="292"/>
        <end position="302"/>
    </location>
</feature>
<feature type="compositionally biased region" description="Basic residues" evidence="2">
    <location>
        <begin position="257"/>
        <end position="266"/>
    </location>
</feature>
<dbReference type="InterPro" id="IPR003140">
    <property type="entry name" value="PLipase/COase/thioEstase"/>
</dbReference>
<dbReference type="InterPro" id="IPR000198">
    <property type="entry name" value="RhoGAP_dom"/>
</dbReference>
<dbReference type="Proteomes" id="UP000663888">
    <property type="component" value="Unassembled WGS sequence"/>
</dbReference>
<dbReference type="GO" id="GO:0005096">
    <property type="term" value="F:GTPase activator activity"/>
    <property type="evidence" value="ECO:0007669"/>
    <property type="project" value="UniProtKB-KW"/>
</dbReference>
<dbReference type="GO" id="GO:0016787">
    <property type="term" value="F:hydrolase activity"/>
    <property type="evidence" value="ECO:0007669"/>
    <property type="project" value="InterPro"/>
</dbReference>
<feature type="compositionally biased region" description="Low complexity" evidence="2">
    <location>
        <begin position="752"/>
        <end position="761"/>
    </location>
</feature>
<evidence type="ECO:0000313" key="4">
    <source>
        <dbReference type="EMBL" id="CAE6456704.1"/>
    </source>
</evidence>
<evidence type="ECO:0000259" key="3">
    <source>
        <dbReference type="PROSITE" id="PS50238"/>
    </source>
</evidence>
<feature type="compositionally biased region" description="Polar residues" evidence="2">
    <location>
        <begin position="719"/>
        <end position="729"/>
    </location>
</feature>
<feature type="compositionally biased region" description="Gly residues" evidence="2">
    <location>
        <begin position="704"/>
        <end position="713"/>
    </location>
</feature>
<dbReference type="Pfam" id="PF00620">
    <property type="entry name" value="RhoGAP"/>
    <property type="match status" value="1"/>
</dbReference>
<dbReference type="SUPFAM" id="SSF48350">
    <property type="entry name" value="GTPase activation domain, GAP"/>
    <property type="match status" value="1"/>
</dbReference>
<evidence type="ECO:0000256" key="1">
    <source>
        <dbReference type="ARBA" id="ARBA00022468"/>
    </source>
</evidence>
<dbReference type="Gene3D" id="3.40.50.1820">
    <property type="entry name" value="alpha/beta hydrolase"/>
    <property type="match status" value="1"/>
</dbReference>
<gene>
    <name evidence="4" type="ORF">RDB_LOCUS79028</name>
</gene>
<organism evidence="4 5">
    <name type="scientific">Rhizoctonia solani</name>
    <dbReference type="NCBI Taxonomy" id="456999"/>
    <lineage>
        <taxon>Eukaryota</taxon>
        <taxon>Fungi</taxon>
        <taxon>Dikarya</taxon>
        <taxon>Basidiomycota</taxon>
        <taxon>Agaricomycotina</taxon>
        <taxon>Agaricomycetes</taxon>
        <taxon>Cantharellales</taxon>
        <taxon>Ceratobasidiaceae</taxon>
        <taxon>Rhizoctonia</taxon>
    </lineage>
</organism>
<dbReference type="InterPro" id="IPR029058">
    <property type="entry name" value="AB_hydrolase_fold"/>
</dbReference>
<dbReference type="Pfam" id="PF02230">
    <property type="entry name" value="Abhydrolase_2"/>
    <property type="match status" value="1"/>
</dbReference>
<dbReference type="InterPro" id="IPR051025">
    <property type="entry name" value="RhoGAP"/>
</dbReference>
<dbReference type="GO" id="GO:0060237">
    <property type="term" value="P:regulation of fungal-type cell wall organization"/>
    <property type="evidence" value="ECO:0007669"/>
    <property type="project" value="TreeGrafter"/>
</dbReference>
<feature type="region of interest" description="Disordered" evidence="2">
    <location>
        <begin position="250"/>
        <end position="353"/>
    </location>
</feature>
<dbReference type="GO" id="GO:0005938">
    <property type="term" value="C:cell cortex"/>
    <property type="evidence" value="ECO:0007669"/>
    <property type="project" value="TreeGrafter"/>
</dbReference>
<name>A0A8H3BHA5_9AGAM</name>
<keyword evidence="1" id="KW-0343">GTPase activation</keyword>
<protein>
    <recommendedName>
        <fullName evidence="3">Rho-GAP domain-containing protein</fullName>
    </recommendedName>
</protein>
<dbReference type="InterPro" id="IPR008936">
    <property type="entry name" value="Rho_GTPase_activation_prot"/>
</dbReference>
<dbReference type="EMBL" id="CAJMWX010001048">
    <property type="protein sequence ID" value="CAE6456704.1"/>
    <property type="molecule type" value="Genomic_DNA"/>
</dbReference>
<sequence>MAEERVLSVAPSIVDPVPRTKVRPTRAGIGLEFVYAPSDDGIDENLLIVLHGLGDTMAPFVRMAKQLKLPQTATLVLQAPELIPFLDEGEEMYQWYTSFTSLGELIERPNPLPAVEKIHKVIEHLTEACQWPRSRIHLFGFAQGGSVALESALRLAGGMKSVVSIGGGLIELPSRSGAGSETRVLYMGPRTEEGGLRKGFGNVRTEPMDDVRMIRGQGEWSTVMRFWSEVLERRGPEGEGIHEVLIVQDKSGPSAVKPRRTLRKRTSQSIRPTTPPTTTTTTTPTPTPTTTPKPVRRTTSPVPFNPPTIPSNVPPPAPIPVPTPVLSPRRPRTGTGAGTPPIDMHRPASPPATRQNLKTWWKHFKNAQGAILKRDPEEFVKHTPHTVFGIPLRESLRYASVQISTANPQGELYVWGYIPVVVAKCGLFLKENATEVEGVFRINGSNKRMRDLQSIFESPPRASPHDLNWKHESYTSHDVASVFRRYLTQMPEPVIPTEQYHAFRAALAGRSKGEAEVIQTYRKLIREMPRANQYLLLYVLDLLSVFARKSDKNLMTESNLAVIFRPGIISLPAHEMKPSEHALSQEVLVFLIQHQDHFMLDPPARGDSIMLSSGMSPGIERSAYLAQQPGQFSPGVERPGYIVPSDSDEDPPPGGYKLVERRRDPTTNTIMRRRSLNDPNPPIGPLTTEPESIGSETPLTAESGSGGGAGGGAVRRSRTVPSQRGSSVLESVGGKRRATRRLDTVGSVGSTVESGIASSIGSGVGGSAIERDSAATPTSTMAVVNAVPPSDKLSS</sequence>
<comment type="caution">
    <text evidence="4">The sequence shown here is derived from an EMBL/GenBank/DDBJ whole genome shotgun (WGS) entry which is preliminary data.</text>
</comment>
<dbReference type="GO" id="GO:0007165">
    <property type="term" value="P:signal transduction"/>
    <property type="evidence" value="ECO:0007669"/>
    <property type="project" value="InterPro"/>
</dbReference>
<dbReference type="PROSITE" id="PS50238">
    <property type="entry name" value="RHOGAP"/>
    <property type="match status" value="1"/>
</dbReference>
<dbReference type="Gene3D" id="1.10.555.10">
    <property type="entry name" value="Rho GTPase activation protein"/>
    <property type="match status" value="1"/>
</dbReference>
<dbReference type="SMART" id="SM00324">
    <property type="entry name" value="RhoGAP"/>
    <property type="match status" value="1"/>
</dbReference>
<dbReference type="AlphaFoldDB" id="A0A8H3BHA5"/>
<dbReference type="SUPFAM" id="SSF53474">
    <property type="entry name" value="alpha/beta-Hydrolases"/>
    <property type="match status" value="1"/>
</dbReference>
<accession>A0A8H3BHA5</accession>
<proteinExistence type="predicted"/>
<feature type="domain" description="Rho-GAP" evidence="3">
    <location>
        <begin position="401"/>
        <end position="599"/>
    </location>
</feature>
<dbReference type="PANTHER" id="PTHR15228">
    <property type="entry name" value="SPERMATHECAL PHYSIOLOGY VARIANT"/>
    <property type="match status" value="1"/>
</dbReference>
<dbReference type="PANTHER" id="PTHR15228:SF25">
    <property type="entry name" value="F-BAR DOMAIN-CONTAINING PROTEIN"/>
    <property type="match status" value="1"/>
</dbReference>
<feature type="region of interest" description="Disordered" evidence="2">
    <location>
        <begin position="630"/>
        <end position="795"/>
    </location>
</feature>